<reference evidence="1" key="2">
    <citation type="journal article" date="2015" name="Fish Shellfish Immunol.">
        <title>Early steps in the European eel (Anguilla anguilla)-Vibrio vulnificus interaction in the gills: Role of the RtxA13 toxin.</title>
        <authorList>
            <person name="Callol A."/>
            <person name="Pajuelo D."/>
            <person name="Ebbesson L."/>
            <person name="Teles M."/>
            <person name="MacKenzie S."/>
            <person name="Amaro C."/>
        </authorList>
    </citation>
    <scope>NUCLEOTIDE SEQUENCE</scope>
</reference>
<sequence length="63" mass="7326">MDLIEKSLASHTLCRFDFIRIFIYIFCWVSSPQGKVKPHEIKKLTNISGVCIFKVVHCSKLKK</sequence>
<name>A0A0E9X8H5_ANGAN</name>
<protein>
    <submittedName>
        <fullName evidence="1">Uncharacterized protein</fullName>
    </submittedName>
</protein>
<organism evidence="1">
    <name type="scientific">Anguilla anguilla</name>
    <name type="common">European freshwater eel</name>
    <name type="synonym">Muraena anguilla</name>
    <dbReference type="NCBI Taxonomy" id="7936"/>
    <lineage>
        <taxon>Eukaryota</taxon>
        <taxon>Metazoa</taxon>
        <taxon>Chordata</taxon>
        <taxon>Craniata</taxon>
        <taxon>Vertebrata</taxon>
        <taxon>Euteleostomi</taxon>
        <taxon>Actinopterygii</taxon>
        <taxon>Neopterygii</taxon>
        <taxon>Teleostei</taxon>
        <taxon>Anguilliformes</taxon>
        <taxon>Anguillidae</taxon>
        <taxon>Anguilla</taxon>
    </lineage>
</organism>
<accession>A0A0E9X8H5</accession>
<dbReference type="AlphaFoldDB" id="A0A0E9X8H5"/>
<reference evidence="1" key="1">
    <citation type="submission" date="2014-11" db="EMBL/GenBank/DDBJ databases">
        <authorList>
            <person name="Amaro Gonzalez C."/>
        </authorList>
    </citation>
    <scope>NUCLEOTIDE SEQUENCE</scope>
</reference>
<dbReference type="EMBL" id="GBXM01009530">
    <property type="protein sequence ID" value="JAH99047.1"/>
    <property type="molecule type" value="Transcribed_RNA"/>
</dbReference>
<proteinExistence type="predicted"/>
<evidence type="ECO:0000313" key="1">
    <source>
        <dbReference type="EMBL" id="JAH99047.1"/>
    </source>
</evidence>